<dbReference type="AlphaFoldDB" id="A0A3E2TIJ6"/>
<dbReference type="RefSeq" id="WP_117521513.1">
    <property type="nucleotide sequence ID" value="NZ_AP031484.1"/>
</dbReference>
<evidence type="ECO:0000313" key="2">
    <source>
        <dbReference type="Proteomes" id="UP000261011"/>
    </source>
</evidence>
<dbReference type="Proteomes" id="UP000261011">
    <property type="component" value="Unassembled WGS sequence"/>
</dbReference>
<protein>
    <recommendedName>
        <fullName evidence="3">ABC transporter substrate-binding protein</fullName>
    </recommendedName>
</protein>
<accession>A0A3E2TIJ6</accession>
<dbReference type="SUPFAM" id="SSF53850">
    <property type="entry name" value="Periplasmic binding protein-like II"/>
    <property type="match status" value="1"/>
</dbReference>
<sequence>MNKKIILTLALLLVFTSCSKEKRQEAIDPNPIEVSEENPKSDKIDINPTSFTSRLILDNMDNKNFNIRTSKDSNYIDIEKGNFDIAIVPGYLGPYFYNYTNQNIKIAAISSIDNIKLVSDSVINDQNDLKKKNLYIADPVGNLSNVVDKKLGPLNLFLKLNIEYYKDMNDIVKKLDESHNFLTIMKDPYYQKLEGNDYYTSDLSNWIPIAQGEFVSEIIIVNKDYLKYNKEVFNQFLQSYKEVSNKLKEDPVASDEILNMYNLTDREAKEAINDQSLTFIEGDTMKGTYQVFLDRLKNLDTSLLGDIIPDDDFYYMSE</sequence>
<proteinExistence type="predicted"/>
<reference evidence="1 2" key="1">
    <citation type="submission" date="2018-08" db="EMBL/GenBank/DDBJ databases">
        <title>A genome reference for cultivated species of the human gut microbiota.</title>
        <authorList>
            <person name="Zou Y."/>
            <person name="Xue W."/>
            <person name="Luo G."/>
        </authorList>
    </citation>
    <scope>NUCLEOTIDE SEQUENCE [LARGE SCALE GENOMIC DNA]</scope>
    <source>
        <strain evidence="1 2">OF01-3</strain>
    </source>
</reference>
<dbReference type="PROSITE" id="PS51257">
    <property type="entry name" value="PROKAR_LIPOPROTEIN"/>
    <property type="match status" value="1"/>
</dbReference>
<evidence type="ECO:0000313" key="1">
    <source>
        <dbReference type="EMBL" id="RGB76487.1"/>
    </source>
</evidence>
<gene>
    <name evidence="1" type="ORF">DXA39_04775</name>
</gene>
<comment type="caution">
    <text evidence="1">The sequence shown here is derived from an EMBL/GenBank/DDBJ whole genome shotgun (WGS) entry which is preliminary data.</text>
</comment>
<keyword evidence="2" id="KW-1185">Reference proteome</keyword>
<dbReference type="EMBL" id="QVEU01000003">
    <property type="protein sequence ID" value="RGB76487.1"/>
    <property type="molecule type" value="Genomic_DNA"/>
</dbReference>
<evidence type="ECO:0008006" key="3">
    <source>
        <dbReference type="Google" id="ProtNLM"/>
    </source>
</evidence>
<dbReference type="Gene3D" id="3.40.190.10">
    <property type="entry name" value="Periplasmic binding protein-like II"/>
    <property type="match status" value="2"/>
</dbReference>
<organism evidence="1 2">
    <name type="scientific">Anaerococcus nagyae</name>
    <dbReference type="NCBI Taxonomy" id="1755241"/>
    <lineage>
        <taxon>Bacteria</taxon>
        <taxon>Bacillati</taxon>
        <taxon>Bacillota</taxon>
        <taxon>Tissierellia</taxon>
        <taxon>Tissierellales</taxon>
        <taxon>Peptoniphilaceae</taxon>
        <taxon>Anaerococcus</taxon>
    </lineage>
</organism>
<dbReference type="OrthoDB" id="1689787at2"/>
<name>A0A3E2TIJ6_9FIRM</name>